<name>A0A4R8V2D2_9MICO</name>
<dbReference type="RefSeq" id="WP_134505280.1">
    <property type="nucleotide sequence ID" value="NZ_FNIB01000009.1"/>
</dbReference>
<dbReference type="EMBL" id="SOFD01000028">
    <property type="protein sequence ID" value="TFB76112.1"/>
    <property type="molecule type" value="Genomic_DNA"/>
</dbReference>
<evidence type="ECO:0000313" key="2">
    <source>
        <dbReference type="EMBL" id="TFB76112.1"/>
    </source>
</evidence>
<dbReference type="EMBL" id="FNIB01000009">
    <property type="protein sequence ID" value="SDO00028.1"/>
    <property type="molecule type" value="Genomic_DNA"/>
</dbReference>
<protein>
    <submittedName>
        <fullName evidence="1">Uncharacterized protein</fullName>
    </submittedName>
</protein>
<accession>A0A4R8V2D2</accession>
<reference evidence="2 4" key="2">
    <citation type="submission" date="2019-03" db="EMBL/GenBank/DDBJ databases">
        <title>Genomics of glacier-inhabiting Cryobacterium strains.</title>
        <authorList>
            <person name="Liu Q."/>
            <person name="Xin Y.-H."/>
        </authorList>
    </citation>
    <scope>NUCLEOTIDE SEQUENCE [LARGE SCALE GENOMIC DNA]</scope>
    <source>
        <strain evidence="2 4">Hh8</strain>
    </source>
</reference>
<evidence type="ECO:0000313" key="1">
    <source>
        <dbReference type="EMBL" id="SDO00028.1"/>
    </source>
</evidence>
<evidence type="ECO:0000313" key="3">
    <source>
        <dbReference type="Proteomes" id="UP000199639"/>
    </source>
</evidence>
<organism evidence="1 3">
    <name type="scientific">Cryobacterium flavum</name>
    <dbReference type="NCBI Taxonomy" id="1424659"/>
    <lineage>
        <taxon>Bacteria</taxon>
        <taxon>Bacillati</taxon>
        <taxon>Actinomycetota</taxon>
        <taxon>Actinomycetes</taxon>
        <taxon>Micrococcales</taxon>
        <taxon>Microbacteriaceae</taxon>
        <taxon>Cryobacterium</taxon>
    </lineage>
</organism>
<dbReference type="Proteomes" id="UP000298252">
    <property type="component" value="Unassembled WGS sequence"/>
</dbReference>
<dbReference type="AlphaFoldDB" id="A0A4R8V2D2"/>
<proteinExistence type="predicted"/>
<evidence type="ECO:0000313" key="4">
    <source>
        <dbReference type="Proteomes" id="UP000298252"/>
    </source>
</evidence>
<sequence>MTVFFTETPDLTPRPEPIDLNALLRPQLFSKHGSPDIEPTILRCLTTALTNELSPALCRRWLIANAEPPIVTACSSAPRWFRLVAACRQYLATTNSEEGEQARRFEVARRMVARVTSPLPAGRLSWQREVNARVALTIIAMRQLEQGFTSVRISGGYLATQMNLARHSATVLLKTMEKDIRWIRRVGARHGALKWKQPHLAGPTGAELRDRAWEHAATIDALASGNFAQDPLAEVLASVAHPAWSYSQALAAEGSEKEVRILGPRAWIALVHERAGLPDDSGLGLTKAAVRKTKRSLLAELPEAFDTDGDLVAALDEKALATGALVYRAEKERLWLVEAAETARLLKEFKAMKAARVVARRAVGAVLRKAEHNEGVLGPIPHDVSALPAWASAAAAHFNGTVDHLGDRELLPFAREMLAEHVAAHGHDSAKAEKVAGFVFRVAA</sequence>
<reference evidence="1 3" key="1">
    <citation type="submission" date="2016-10" db="EMBL/GenBank/DDBJ databases">
        <authorList>
            <person name="Varghese N."/>
            <person name="Submissions S."/>
        </authorList>
    </citation>
    <scope>NUCLEOTIDE SEQUENCE [LARGE SCALE GENOMIC DNA]</scope>
    <source>
        <strain evidence="1 3">CGMCC 1.11215</strain>
    </source>
</reference>
<dbReference type="Proteomes" id="UP000199639">
    <property type="component" value="Unassembled WGS sequence"/>
</dbReference>
<keyword evidence="4" id="KW-1185">Reference proteome</keyword>
<gene>
    <name evidence="2" type="ORF">E3O21_11700</name>
    <name evidence="1" type="ORF">SAMN05216368_10910</name>
</gene>